<protein>
    <submittedName>
        <fullName evidence="4">FxSxx-COOH system tetratricopeptide repeat protein</fullName>
    </submittedName>
</protein>
<evidence type="ECO:0000313" key="4">
    <source>
        <dbReference type="EMBL" id="MDT0541937.1"/>
    </source>
</evidence>
<evidence type="ECO:0000259" key="3">
    <source>
        <dbReference type="Pfam" id="PF25000"/>
    </source>
</evidence>
<reference evidence="4" key="1">
    <citation type="submission" date="2024-05" db="EMBL/GenBank/DDBJ databases">
        <title>30 novel species of actinomycetes from the DSMZ collection.</title>
        <authorList>
            <person name="Nouioui I."/>
        </authorList>
    </citation>
    <scope>NUCLEOTIDE SEQUENCE</scope>
    <source>
        <strain evidence="4">DSM 41529</strain>
    </source>
</reference>
<dbReference type="EMBL" id="JAVRFD010000001">
    <property type="protein sequence ID" value="MDT0541937.1"/>
    <property type="molecule type" value="Genomic_DNA"/>
</dbReference>
<dbReference type="NCBIfam" id="NF040586">
    <property type="entry name" value="FxSxx_TPR"/>
    <property type="match status" value="1"/>
</dbReference>
<feature type="region of interest" description="Disordered" evidence="1">
    <location>
        <begin position="185"/>
        <end position="204"/>
    </location>
</feature>
<dbReference type="InterPro" id="IPR053137">
    <property type="entry name" value="NLR-like"/>
</dbReference>
<dbReference type="Proteomes" id="UP001180754">
    <property type="component" value="Unassembled WGS sequence"/>
</dbReference>
<evidence type="ECO:0000256" key="1">
    <source>
        <dbReference type="SAM" id="MobiDB-lite"/>
    </source>
</evidence>
<feature type="region of interest" description="Disordered" evidence="1">
    <location>
        <begin position="1"/>
        <end position="29"/>
    </location>
</feature>
<evidence type="ECO:0000259" key="2">
    <source>
        <dbReference type="Pfam" id="PF00931"/>
    </source>
</evidence>
<dbReference type="InterPro" id="IPR002182">
    <property type="entry name" value="NB-ARC"/>
</dbReference>
<evidence type="ECO:0000313" key="5">
    <source>
        <dbReference type="Proteomes" id="UP001180754"/>
    </source>
</evidence>
<dbReference type="Pfam" id="PF00931">
    <property type="entry name" value="NB-ARC"/>
    <property type="match status" value="1"/>
</dbReference>
<feature type="compositionally biased region" description="Basic and acidic residues" evidence="1">
    <location>
        <begin position="590"/>
        <end position="602"/>
    </location>
</feature>
<accession>A0ABU2X980</accession>
<dbReference type="Gene3D" id="1.25.40.10">
    <property type="entry name" value="Tetratricopeptide repeat domain"/>
    <property type="match status" value="3"/>
</dbReference>
<dbReference type="PANTHER" id="PTHR46082">
    <property type="entry name" value="ATP/GTP-BINDING PROTEIN-RELATED"/>
    <property type="match status" value="1"/>
</dbReference>
<feature type="compositionally biased region" description="Pro residues" evidence="1">
    <location>
        <begin position="124"/>
        <end position="134"/>
    </location>
</feature>
<feature type="region of interest" description="Disordered" evidence="1">
    <location>
        <begin position="255"/>
        <end position="280"/>
    </location>
</feature>
<dbReference type="InterPro" id="IPR027417">
    <property type="entry name" value="P-loop_NTPase"/>
</dbReference>
<dbReference type="InterPro" id="IPR047738">
    <property type="entry name" value="SAV_2336-like_N"/>
</dbReference>
<feature type="region of interest" description="Disordered" evidence="1">
    <location>
        <begin position="586"/>
        <end position="637"/>
    </location>
</feature>
<keyword evidence="5" id="KW-1185">Reference proteome</keyword>
<dbReference type="Gene3D" id="3.40.50.300">
    <property type="entry name" value="P-loop containing nucleotide triphosphate hydrolases"/>
    <property type="match status" value="1"/>
</dbReference>
<dbReference type="Pfam" id="PF13424">
    <property type="entry name" value="TPR_12"/>
    <property type="match status" value="3"/>
</dbReference>
<feature type="compositionally biased region" description="Low complexity" evidence="1">
    <location>
        <begin position="97"/>
        <end position="114"/>
    </location>
</feature>
<dbReference type="RefSeq" id="WP_311722225.1">
    <property type="nucleotide sequence ID" value="NZ_JAVRFD010000001.1"/>
</dbReference>
<dbReference type="SUPFAM" id="SSF52540">
    <property type="entry name" value="P-loop containing nucleoside triphosphate hydrolases"/>
    <property type="match status" value="1"/>
</dbReference>
<proteinExistence type="predicted"/>
<feature type="region of interest" description="Disordered" evidence="1">
    <location>
        <begin position="50"/>
        <end position="160"/>
    </location>
</feature>
<dbReference type="Pfam" id="PF25000">
    <property type="entry name" value="DUF7779"/>
    <property type="match status" value="1"/>
</dbReference>
<organism evidence="4 5">
    <name type="scientific">Streptomyces lonegramiae</name>
    <dbReference type="NCBI Taxonomy" id="3075524"/>
    <lineage>
        <taxon>Bacteria</taxon>
        <taxon>Bacillati</taxon>
        <taxon>Actinomycetota</taxon>
        <taxon>Actinomycetes</taxon>
        <taxon>Kitasatosporales</taxon>
        <taxon>Streptomycetaceae</taxon>
        <taxon>Streptomyces</taxon>
    </lineage>
</organism>
<comment type="caution">
    <text evidence="4">The sequence shown here is derived from an EMBL/GenBank/DDBJ whole genome shotgun (WGS) entry which is preliminary data.</text>
</comment>
<dbReference type="SUPFAM" id="SSF48452">
    <property type="entry name" value="TPR-like"/>
    <property type="match status" value="3"/>
</dbReference>
<name>A0ABU2X980_9ACTN</name>
<sequence length="1498" mass="164232">MPERPSVPEGSGADGAAEGPATSPDHGRLHVGGLRWWEVADALWLARHHPELAGPRQPDVSPESAESPSEESPTGELPTPGEQRAAAPQPEPSVPEPDAAPSAPAGTASPTADGGEAHEHPLPDRLPPPGPPRTPAVRTHDHAARRRPSPRARVADDLHTARVGDALRPLRERIRSARLQELDEEATAERLAEAPGLPPAMGPGSERRWDAVLVVDAGPHMTLWAALARRFMAALRRHGGFRDLRLRFLDTHSDHPGGVSLRGPNRRSRPQPPRSLADPTGRRIVLVLTDGLGPAWRAGAVQEALAVWGRHQPVAVLQTLPQRLWHRTALDPRRVRLRASGPWAGSARVDWEFTEPSIAAPAAEASGRRRPVPVPVLEVADEWIAPWARFIAGDGPRWTEVAALLVPPCRPDPPAPWPERPRTAGGAAERVARFRVWASPEAFSLATRLAAVPLDLPVMYAVQRRTLPRTGPAHLAEFFMSDLVEPMPASGGNSFLFGRGVREELLASSTRQATEMASRIAAEVLAPHSGAARELLIHLSGGEVPREPEVTGENLRFREIEHTVLEALSGPHLRRARRIQRVIRTGRTSSDQKIDPTAREESNPAAHNESPATVNIPGMPETPVPSQQGGVGGEGALRGGTILTAVSQGATTPESGAPLDRGSSGPSTRPAIWGNMPPRNLVFTGREELLERLERDLGDGPTAVLPHALHGMGGVGKSQLALEYVYRHASRYDVVWWIPAERPTQIAQALVELAQRLRLPVTSEAITAVPAVLEALRTGNPYGNWLLVFDNAESPESVQEFFPSSPEGGPSGSILVTSRNPQWNTLAHPLEVDVFERSESIQLLQRRNPDLPEEEADQLAEVLGDLPLAVEQASAWRAETGMPAAEYLRLFEEKRAELMSVSPPTQYEQTVATAWNVSLDHLASKNPAALQLLQICAYFASEPVARSLFSGAAVEPIAPDLDRALTDPLRLGRAIREINRYSLAKIDHRNNSIQMHRLVQAVLIARMTEEQRERMRQGAHMLLAANAPRDPRDPEHWGRFADLYPHVVVSKAVESDSRNARQMIINLAQYLYFWGDHEAARDFGQQAYDVWKDKYGEGDQHTLLLCRDLWFVLWRMGRYQEAAALSERMRAEVRGLGPDAEEELLSILGQVAADRRARGDFRGSLEIAEEVYERAVRAYGDEDPLTLIHSHNLAVALRTSGQFLRAREVDQETYRRTMLLYGEEAYDSLLSEMGLAVDRREAGEYALSARMFEELVDKFRRVFGEMNPNTLRTVGRLAVSRRKAGDHPGALELSRPVRKALTERYGVRSPDSLIASLNLSVDLRQAGVLDEAMRLGQSTRERYEEVFGEDHPDTAAADVDLAITLRLLNEVDTARALNESALRRAREALGDTHPYVLIASANLASDMFAQGDAVAAAELDRANLEVIKSTLGATHPTALVVMGNLACDLRALRQTDEAETLHATAVKELQAKLGEGHPACVDAAAWRRANCDADPMPL</sequence>
<dbReference type="InterPro" id="IPR056681">
    <property type="entry name" value="DUF7779"/>
</dbReference>
<feature type="compositionally biased region" description="Low complexity" evidence="1">
    <location>
        <begin position="61"/>
        <end position="82"/>
    </location>
</feature>
<dbReference type="NCBIfam" id="NF041121">
    <property type="entry name" value="SAV_2336_NTERM"/>
    <property type="match status" value="1"/>
</dbReference>
<feature type="region of interest" description="Disordered" evidence="1">
    <location>
        <begin position="649"/>
        <end position="678"/>
    </location>
</feature>
<feature type="domain" description="NB-ARC" evidence="2">
    <location>
        <begin position="707"/>
        <end position="846"/>
    </location>
</feature>
<dbReference type="InterPro" id="IPR011990">
    <property type="entry name" value="TPR-like_helical_dom_sf"/>
</dbReference>
<feature type="domain" description="DUF7779" evidence="3">
    <location>
        <begin position="924"/>
        <end position="1011"/>
    </location>
</feature>
<gene>
    <name evidence="4" type="primary">fxsT</name>
    <name evidence="4" type="ORF">RND15_04280</name>
</gene>
<dbReference type="PANTHER" id="PTHR46082:SF6">
    <property type="entry name" value="AAA+ ATPASE DOMAIN-CONTAINING PROTEIN-RELATED"/>
    <property type="match status" value="1"/>
</dbReference>